<dbReference type="PANTHER" id="PTHR36508:SF1">
    <property type="entry name" value="PROTEIN SLYX"/>
    <property type="match status" value="1"/>
</dbReference>
<name>A0A4V4GRL6_9BURK</name>
<dbReference type="PANTHER" id="PTHR36508">
    <property type="entry name" value="PROTEIN SLYX"/>
    <property type="match status" value="1"/>
</dbReference>
<protein>
    <submittedName>
        <fullName evidence="2">SlyX family protein</fullName>
    </submittedName>
</protein>
<sequence>MTSTPPLPQANTLPAHIETRLTDLEIKQSYNDDLLEQLNLLVYKQQAQIDTLTAQVQRLQQVQSSSSAEGTRDPRDELPPHY</sequence>
<dbReference type="OrthoDB" id="5297107at2"/>
<proteinExistence type="predicted"/>
<organism evidence="2 3">
    <name type="scientific">Lampropedia puyangensis</name>
    <dbReference type="NCBI Taxonomy" id="1330072"/>
    <lineage>
        <taxon>Bacteria</taxon>
        <taxon>Pseudomonadati</taxon>
        <taxon>Pseudomonadota</taxon>
        <taxon>Betaproteobacteria</taxon>
        <taxon>Burkholderiales</taxon>
        <taxon>Comamonadaceae</taxon>
        <taxon>Lampropedia</taxon>
    </lineage>
</organism>
<evidence type="ECO:0000256" key="1">
    <source>
        <dbReference type="SAM" id="MobiDB-lite"/>
    </source>
</evidence>
<dbReference type="InterPro" id="IPR007236">
    <property type="entry name" value="SlyX"/>
</dbReference>
<evidence type="ECO:0000313" key="2">
    <source>
        <dbReference type="EMBL" id="THU02726.1"/>
    </source>
</evidence>
<gene>
    <name evidence="2" type="ORF">E9531_06370</name>
</gene>
<dbReference type="RefSeq" id="WP_136572927.1">
    <property type="nucleotide sequence ID" value="NZ_STFG01000005.1"/>
</dbReference>
<keyword evidence="3" id="KW-1185">Reference proteome</keyword>
<dbReference type="Proteomes" id="UP000308917">
    <property type="component" value="Unassembled WGS sequence"/>
</dbReference>
<evidence type="ECO:0000313" key="3">
    <source>
        <dbReference type="Proteomes" id="UP000308917"/>
    </source>
</evidence>
<dbReference type="EMBL" id="STFG01000005">
    <property type="protein sequence ID" value="THU02726.1"/>
    <property type="molecule type" value="Genomic_DNA"/>
</dbReference>
<accession>A0A4V4GRL6</accession>
<feature type="region of interest" description="Disordered" evidence="1">
    <location>
        <begin position="60"/>
        <end position="82"/>
    </location>
</feature>
<comment type="caution">
    <text evidence="2">The sequence shown here is derived from an EMBL/GenBank/DDBJ whole genome shotgun (WGS) entry which is preliminary data.</text>
</comment>
<dbReference type="Pfam" id="PF04102">
    <property type="entry name" value="SlyX"/>
    <property type="match status" value="1"/>
</dbReference>
<dbReference type="AlphaFoldDB" id="A0A4V4GRL6"/>
<feature type="compositionally biased region" description="Basic and acidic residues" evidence="1">
    <location>
        <begin position="70"/>
        <end position="82"/>
    </location>
</feature>
<reference evidence="2 3" key="1">
    <citation type="journal article" date="2015" name="Antonie Van Leeuwenhoek">
        <title>Lampropedia puyangensis sp. nov., isolated from symptomatic bark of Populus ? euramericana canker and emended description of Lampropedia hyalina (Ehrenberg 1832) Lee et al. 2004.</title>
        <authorList>
            <person name="Li Y."/>
            <person name="Wang T."/>
            <person name="Piao C.G."/>
            <person name="Wang L.F."/>
            <person name="Tian G.Z."/>
            <person name="Zhu T.H."/>
            <person name="Guo M.W."/>
        </authorList>
    </citation>
    <scope>NUCLEOTIDE SEQUENCE [LARGE SCALE GENOMIC DNA]</scope>
    <source>
        <strain evidence="2 3">2-bin</strain>
    </source>
</reference>